<keyword evidence="7" id="KW-1185">Reference proteome</keyword>
<keyword evidence="4" id="KW-0472">Membrane</keyword>
<evidence type="ECO:0000313" key="7">
    <source>
        <dbReference type="Proteomes" id="UP000594001"/>
    </source>
</evidence>
<dbReference type="Gene3D" id="1.10.287.950">
    <property type="entry name" value="Methyl-accepting chemotaxis protein"/>
    <property type="match status" value="1"/>
</dbReference>
<keyword evidence="1 2" id="KW-0807">Transducer</keyword>
<evidence type="ECO:0000256" key="3">
    <source>
        <dbReference type="SAM" id="Coils"/>
    </source>
</evidence>
<gene>
    <name evidence="6" type="primary">pctB</name>
    <name evidence="6" type="ORF">CPBP_00594</name>
</gene>
<keyword evidence="3" id="KW-0175">Coiled coil</keyword>
<reference evidence="6 7" key="1">
    <citation type="submission" date="2020-06" db="EMBL/GenBank/DDBJ databases">
        <title>The endosymbiont of the kinetoplastid Bodo saltans is a Paracaedibacter-like alpha-proteobacterium possessing a putative toxin-antitoxin system.</title>
        <authorList>
            <person name="Midha S."/>
            <person name="Rigden D.J."/>
            <person name="Siozios S."/>
            <person name="Hurst G.D.D."/>
            <person name="Jackson A.P."/>
        </authorList>
    </citation>
    <scope>NUCLEOTIDE SEQUENCE [LARGE SCALE GENOMIC DNA]</scope>
    <source>
        <strain evidence="6">Lake Konstanz</strain>
    </source>
</reference>
<dbReference type="PANTHER" id="PTHR32089">
    <property type="entry name" value="METHYL-ACCEPTING CHEMOTAXIS PROTEIN MCPB"/>
    <property type="match status" value="1"/>
</dbReference>
<evidence type="ECO:0000256" key="1">
    <source>
        <dbReference type="ARBA" id="ARBA00023224"/>
    </source>
</evidence>
<proteinExistence type="predicted"/>
<dbReference type="SUPFAM" id="SSF58104">
    <property type="entry name" value="Methyl-accepting chemotaxis protein (MCP) signaling domain"/>
    <property type="match status" value="1"/>
</dbReference>
<dbReference type="Pfam" id="PF00015">
    <property type="entry name" value="MCPsignal"/>
    <property type="match status" value="1"/>
</dbReference>
<evidence type="ECO:0000259" key="5">
    <source>
        <dbReference type="PROSITE" id="PS50111"/>
    </source>
</evidence>
<evidence type="ECO:0000313" key="6">
    <source>
        <dbReference type="EMBL" id="QOL19824.1"/>
    </source>
</evidence>
<sequence length="711" mass="79138">MKIKLKLPAFIIACTLITALAIGFVALTSTKKSIEHFIDERENTLLQEKKIQLTDLFDSIEEDIKFMALDESTLYAFDGFEKAWRSEKLTTYSLQDTYIHKNPNPIGKKHFLNDAQDGSKYSEIHKEFHPWFKRCLEKGGYYDIFLFDLDGNLIYTVFKELDFATNLKNGEWKDTDLGAVFRQAADDLATAGQTFIVDFKFYAPSANSPASFISTPIFKDGKKIGVVAFQMPIDKINTLMGRRDGLDTLEEAYIVGEDGLIRSVSNYGKDQKVLQIKLENSIPKFGAKGESGVIETKNYQNADVRSSYMPFVFNNLKWTLIFEEDIEEAFADYIALKKEIIFYALLCALIIAMLGYLGALRLVIKPMNAIRQNLIDLGNNDTNVIIYGLDRKDEFLEFSKASETFKENIQKNKRLQEDQRRLEEKANTEKKKSMIELADNFEQRMQHVVSGLAAASTELAQTAENMNVLSSNSNDTVMTANQSALNITHHVDSVSSASQELYSSVQEISSQIHKSNELISESVNKVEDADLHATKLSASSQKVREVIQLIADISSQVNLLALNATIEAARAGESGKGFAVVASEVKNLANQTNKSVEEIGKVIDEMGGVSADIVQSLSDIKLSVKKISESSVSIASAVEEQTVATNGIAQSVKEASQGTKMVSSGFEMVQQSAIEVNTSSQQMLDAARDLSRQAEELKSEVSKFIFEIRNS</sequence>
<keyword evidence="4" id="KW-1133">Transmembrane helix</keyword>
<keyword evidence="4" id="KW-0812">Transmembrane</keyword>
<evidence type="ECO:0000256" key="2">
    <source>
        <dbReference type="PROSITE-ProRule" id="PRU00284"/>
    </source>
</evidence>
<accession>A0A7L9RTB1</accession>
<name>A0A7L9RTB1_9PROT</name>
<dbReference type="KEGG" id="pbal:CPBP_00594"/>
<feature type="domain" description="Methyl-accepting transducer" evidence="5">
    <location>
        <begin position="448"/>
        <end position="698"/>
    </location>
</feature>
<feature type="transmembrane region" description="Helical" evidence="4">
    <location>
        <begin position="340"/>
        <end position="364"/>
    </location>
</feature>
<feature type="coiled-coil region" evidence="3">
    <location>
        <begin position="405"/>
        <end position="432"/>
    </location>
</feature>
<dbReference type="EMBL" id="CP054719">
    <property type="protein sequence ID" value="QOL19824.1"/>
    <property type="molecule type" value="Genomic_DNA"/>
</dbReference>
<protein>
    <submittedName>
        <fullName evidence="6">Methyl-accepting chemotaxis protein PctB</fullName>
    </submittedName>
</protein>
<dbReference type="PROSITE" id="PS50111">
    <property type="entry name" value="CHEMOTAXIS_TRANSDUC_2"/>
    <property type="match status" value="1"/>
</dbReference>
<dbReference type="Proteomes" id="UP000594001">
    <property type="component" value="Chromosome"/>
</dbReference>
<dbReference type="AlphaFoldDB" id="A0A7L9RTB1"/>
<evidence type="ECO:0000256" key="4">
    <source>
        <dbReference type="SAM" id="Phobius"/>
    </source>
</evidence>
<dbReference type="SMART" id="SM00283">
    <property type="entry name" value="MA"/>
    <property type="match status" value="1"/>
</dbReference>
<dbReference type="RefSeq" id="WP_350332566.1">
    <property type="nucleotide sequence ID" value="NZ_CP054719.1"/>
</dbReference>
<dbReference type="GO" id="GO:0007165">
    <property type="term" value="P:signal transduction"/>
    <property type="evidence" value="ECO:0007669"/>
    <property type="project" value="UniProtKB-KW"/>
</dbReference>
<dbReference type="PANTHER" id="PTHR32089:SF112">
    <property type="entry name" value="LYSOZYME-LIKE PROTEIN-RELATED"/>
    <property type="match status" value="1"/>
</dbReference>
<dbReference type="Gene3D" id="3.30.450.20">
    <property type="entry name" value="PAS domain"/>
    <property type="match status" value="1"/>
</dbReference>
<organism evidence="6 7">
    <name type="scientific">Candidatus Bodocaedibacter vickermanii</name>
    <dbReference type="NCBI Taxonomy" id="2741701"/>
    <lineage>
        <taxon>Bacteria</taxon>
        <taxon>Pseudomonadati</taxon>
        <taxon>Pseudomonadota</taxon>
        <taxon>Alphaproteobacteria</taxon>
        <taxon>Holosporales</taxon>
        <taxon>Candidatus Paracaedibacteraceae</taxon>
        <taxon>Candidatus Bodocaedibacter</taxon>
    </lineage>
</organism>
<dbReference type="InterPro" id="IPR004089">
    <property type="entry name" value="MCPsignal_dom"/>
</dbReference>
<dbReference type="GO" id="GO:0016020">
    <property type="term" value="C:membrane"/>
    <property type="evidence" value="ECO:0007669"/>
    <property type="project" value="InterPro"/>
</dbReference>